<reference evidence="1 2" key="1">
    <citation type="submission" date="2023-03" db="EMBL/GenBank/DDBJ databases">
        <authorList>
            <person name="Menendez E."/>
            <person name="Kaur S."/>
            <person name="Flores-Felix J.D."/>
            <person name="diCenzo G.C."/>
            <person name="Peix A."/>
            <person name="Velazquez E."/>
        </authorList>
    </citation>
    <scope>NUCLEOTIDE SEQUENCE [LARGE SCALE GENOMIC DNA]</scope>
    <source>
        <strain evidence="1 2">CCBAU 71714</strain>
        <plasmid evidence="1 2">pSkuCCBAU71714a</plasmid>
    </source>
</reference>
<organism evidence="1 2">
    <name type="scientific">Sinorhizobium kummerowiae</name>
    <dbReference type="NCBI Taxonomy" id="158892"/>
    <lineage>
        <taxon>Bacteria</taxon>
        <taxon>Pseudomonadati</taxon>
        <taxon>Pseudomonadota</taxon>
        <taxon>Alphaproteobacteria</taxon>
        <taxon>Hyphomicrobiales</taxon>
        <taxon>Rhizobiaceae</taxon>
        <taxon>Sinorhizobium/Ensifer group</taxon>
        <taxon>Sinorhizobium</taxon>
    </lineage>
</organism>
<dbReference type="RefSeq" id="WP_284718820.1">
    <property type="nucleotide sequence ID" value="NZ_CP120366.1"/>
</dbReference>
<dbReference type="Proteomes" id="UP001233264">
    <property type="component" value="Plasmid pSkuCCBAU71714a"/>
</dbReference>
<keyword evidence="1" id="KW-0614">Plasmid</keyword>
<name>A0ABY8TG23_9HYPH</name>
<gene>
    <name evidence="1" type="ORF">PZL22_005078</name>
</gene>
<proteinExistence type="predicted"/>
<dbReference type="EMBL" id="CP120366">
    <property type="protein sequence ID" value="WHS96724.1"/>
    <property type="molecule type" value="Genomic_DNA"/>
</dbReference>
<evidence type="ECO:0000313" key="1">
    <source>
        <dbReference type="EMBL" id="WHS96724.1"/>
    </source>
</evidence>
<evidence type="ECO:0000313" key="2">
    <source>
        <dbReference type="Proteomes" id="UP001233264"/>
    </source>
</evidence>
<protein>
    <submittedName>
        <fullName evidence="1">Uncharacterized protein</fullName>
    </submittedName>
</protein>
<sequence>MGFISRMIATSAMDGAVGTTNTYNQLLQDQRADAPFCRRRPAAGAVRRQTAAVRSRTPSAVWLVIAIGQN</sequence>
<geneLocation type="plasmid" evidence="1 2">
    <name>pSkuCCBAU71714a</name>
</geneLocation>
<keyword evidence="2" id="KW-1185">Reference proteome</keyword>
<accession>A0ABY8TG23</accession>